<evidence type="ECO:0000313" key="1">
    <source>
        <dbReference type="EMBL" id="MDO7875552.1"/>
    </source>
</evidence>
<comment type="caution">
    <text evidence="1">The sequence shown here is derived from an EMBL/GenBank/DDBJ whole genome shotgun (WGS) entry which is preliminary data.</text>
</comment>
<evidence type="ECO:0000313" key="2">
    <source>
        <dbReference type="Proteomes" id="UP001176429"/>
    </source>
</evidence>
<dbReference type="Proteomes" id="UP001176429">
    <property type="component" value="Unassembled WGS sequence"/>
</dbReference>
<accession>A0ABT9BBI5</accession>
<name>A0ABT9BBI5_9BACT</name>
<dbReference type="RefSeq" id="WP_305006863.1">
    <property type="nucleotide sequence ID" value="NZ_JAUQSY010000007.1"/>
</dbReference>
<organism evidence="1 2">
    <name type="scientific">Hymenobacter aranciens</name>
    <dbReference type="NCBI Taxonomy" id="3063996"/>
    <lineage>
        <taxon>Bacteria</taxon>
        <taxon>Pseudomonadati</taxon>
        <taxon>Bacteroidota</taxon>
        <taxon>Cytophagia</taxon>
        <taxon>Cytophagales</taxon>
        <taxon>Hymenobacteraceae</taxon>
        <taxon>Hymenobacter</taxon>
    </lineage>
</organism>
<reference evidence="1" key="1">
    <citation type="submission" date="2023-07" db="EMBL/GenBank/DDBJ databases">
        <authorList>
            <person name="Kim M.K."/>
        </authorList>
    </citation>
    <scope>NUCLEOTIDE SEQUENCE</scope>
    <source>
        <strain evidence="1">ASUV-10-1</strain>
    </source>
</reference>
<proteinExistence type="predicted"/>
<gene>
    <name evidence="1" type="ORF">Q5H93_12480</name>
</gene>
<sequence>MSFFMSLTNRPLTFELEVGQETGVSGPVIKITEAHTSGKEAKYLLPQSLLDKAESNPHFENMDAEDRCRYFLHLMLEAAEDLDAK</sequence>
<dbReference type="EMBL" id="JAUQSY010000007">
    <property type="protein sequence ID" value="MDO7875552.1"/>
    <property type="molecule type" value="Genomic_DNA"/>
</dbReference>
<protein>
    <submittedName>
        <fullName evidence="1">Uncharacterized protein</fullName>
    </submittedName>
</protein>
<keyword evidence="2" id="KW-1185">Reference proteome</keyword>